<dbReference type="RefSeq" id="WP_126582896.1">
    <property type="nucleotide sequence ID" value="NZ_BIFR01000002.1"/>
</dbReference>
<feature type="domain" description="AB hydrolase-1" evidence="1">
    <location>
        <begin position="21"/>
        <end position="262"/>
    </location>
</feature>
<accession>A0A402A912</accession>
<dbReference type="Gene3D" id="3.40.50.1820">
    <property type="entry name" value="alpha/beta hydrolase"/>
    <property type="match status" value="1"/>
</dbReference>
<name>A0A402A912_9CHLR</name>
<dbReference type="PRINTS" id="PR00111">
    <property type="entry name" value="ABHYDROLASE"/>
</dbReference>
<dbReference type="OrthoDB" id="9773293at2"/>
<dbReference type="Pfam" id="PF00561">
    <property type="entry name" value="Abhydrolase_1"/>
    <property type="match status" value="1"/>
</dbReference>
<dbReference type="InterPro" id="IPR029058">
    <property type="entry name" value="AB_hydrolase_fold"/>
</dbReference>
<dbReference type="PANTHER" id="PTHR43433:SF5">
    <property type="entry name" value="AB HYDROLASE-1 DOMAIN-CONTAINING PROTEIN"/>
    <property type="match status" value="1"/>
</dbReference>
<dbReference type="PANTHER" id="PTHR43433">
    <property type="entry name" value="HYDROLASE, ALPHA/BETA FOLD FAMILY PROTEIN"/>
    <property type="match status" value="1"/>
</dbReference>
<sequence>MPRIETNDHASLYYRSWGIGKPVVFVSGYAWSGAMWEYQMISLSEQGVRCIAYDRRGHGRSDDPGDGYDFNTLADDLAQLLTQLDLREVTLVGQSMGCCEIARYLSRHGASRVDRVALISPAVSCILQSEENPSGVPKFVLDQHLSSLQQDRPLYLNGVAIKYSGLGSTWPWPSLLSPEMAQWGVQQTLETSLKALIETLRSHWGTDFRPDLHAFTMPTLVIHGDSDQNAPLESFGRPAAQAIVQSQLKVYEGAAHGLFLTHKDRLNDDLLTFVQNRGVSH</sequence>
<dbReference type="EMBL" id="BIFR01000002">
    <property type="protein sequence ID" value="GCE15431.1"/>
    <property type="molecule type" value="Genomic_DNA"/>
</dbReference>
<dbReference type="InterPro" id="IPR050471">
    <property type="entry name" value="AB_hydrolase"/>
</dbReference>
<evidence type="ECO:0000259" key="1">
    <source>
        <dbReference type="Pfam" id="PF00561"/>
    </source>
</evidence>
<comment type="caution">
    <text evidence="2">The sequence shown here is derived from an EMBL/GenBank/DDBJ whole genome shotgun (WGS) entry which is preliminary data.</text>
</comment>
<evidence type="ECO:0000313" key="2">
    <source>
        <dbReference type="EMBL" id="GCE15431.1"/>
    </source>
</evidence>
<reference evidence="3" key="1">
    <citation type="submission" date="2018-12" db="EMBL/GenBank/DDBJ databases">
        <title>Tengunoibacter tsumagoiensis gen. nov., sp. nov., Dictyobacter kobayashii sp. nov., D. alpinus sp. nov., and D. joshuensis sp. nov. and description of Dictyobacteraceae fam. nov. within the order Ktedonobacterales isolated from Tengu-no-mugimeshi.</title>
        <authorList>
            <person name="Wang C.M."/>
            <person name="Zheng Y."/>
            <person name="Sakai Y."/>
            <person name="Toyoda A."/>
            <person name="Minakuchi Y."/>
            <person name="Abe K."/>
            <person name="Yokota A."/>
            <person name="Yabe S."/>
        </authorList>
    </citation>
    <scope>NUCLEOTIDE SEQUENCE [LARGE SCALE GENOMIC DNA]</scope>
    <source>
        <strain evidence="3">Uno3</strain>
    </source>
</reference>
<proteinExistence type="predicted"/>
<organism evidence="2 3">
    <name type="scientific">Tengunoibacter tsumagoiensis</name>
    <dbReference type="NCBI Taxonomy" id="2014871"/>
    <lineage>
        <taxon>Bacteria</taxon>
        <taxon>Bacillati</taxon>
        <taxon>Chloroflexota</taxon>
        <taxon>Ktedonobacteria</taxon>
        <taxon>Ktedonobacterales</taxon>
        <taxon>Dictyobacteraceae</taxon>
        <taxon>Tengunoibacter</taxon>
    </lineage>
</organism>
<gene>
    <name evidence="2" type="ORF">KTT_52900</name>
</gene>
<keyword evidence="3" id="KW-1185">Reference proteome</keyword>
<dbReference type="SUPFAM" id="SSF53474">
    <property type="entry name" value="alpha/beta-Hydrolases"/>
    <property type="match status" value="1"/>
</dbReference>
<dbReference type="InterPro" id="IPR000073">
    <property type="entry name" value="AB_hydrolase_1"/>
</dbReference>
<dbReference type="Proteomes" id="UP000287352">
    <property type="component" value="Unassembled WGS sequence"/>
</dbReference>
<evidence type="ECO:0000313" key="3">
    <source>
        <dbReference type="Proteomes" id="UP000287352"/>
    </source>
</evidence>
<protein>
    <submittedName>
        <fullName evidence="2">Arylesterase</fullName>
    </submittedName>
</protein>
<dbReference type="AlphaFoldDB" id="A0A402A912"/>